<evidence type="ECO:0000256" key="1">
    <source>
        <dbReference type="SAM" id="MobiDB-lite"/>
    </source>
</evidence>
<feature type="compositionally biased region" description="Polar residues" evidence="1">
    <location>
        <begin position="222"/>
        <end position="233"/>
    </location>
</feature>
<sequence>MKPPLHNPPCLSLPLSSSFSPLLLGSNVGCRSPSSCLAVRCVWPSVLCVLHECSRPIVSPRSQFQAFPRDQETVAATAQVTFCFFSRRPLLIVPPDCSTGNTASGCLLRASSPPRRPRKRPRRLITAVFGHSYTLANVPVPVNQSRRGHQLPQSHPANLPLVSPPCATWSYPFWTQEPSAASSFKPCQIWTNPKLEETSFSVRLAVDHFNMTYAECWRATPSSTTGIHHQPGQSRPPPKEAPSQICQIPQTARFAPPKRAITAFAAAASALGK</sequence>
<name>A0ABR1YFU2_9PEZI</name>
<protein>
    <submittedName>
        <fullName evidence="2">Uncharacterized protein</fullName>
    </submittedName>
</protein>
<evidence type="ECO:0000313" key="2">
    <source>
        <dbReference type="EMBL" id="KAK8227415.1"/>
    </source>
</evidence>
<comment type="caution">
    <text evidence="2">The sequence shown here is derived from an EMBL/GenBank/DDBJ whole genome shotgun (WGS) entry which is preliminary data.</text>
</comment>
<organism evidence="2 3">
    <name type="scientific">Phyllosticta capitalensis</name>
    <dbReference type="NCBI Taxonomy" id="121624"/>
    <lineage>
        <taxon>Eukaryota</taxon>
        <taxon>Fungi</taxon>
        <taxon>Dikarya</taxon>
        <taxon>Ascomycota</taxon>
        <taxon>Pezizomycotina</taxon>
        <taxon>Dothideomycetes</taxon>
        <taxon>Dothideomycetes incertae sedis</taxon>
        <taxon>Botryosphaeriales</taxon>
        <taxon>Phyllostictaceae</taxon>
        <taxon>Phyllosticta</taxon>
    </lineage>
</organism>
<gene>
    <name evidence="2" type="ORF">HDK90DRAFT_59339</name>
</gene>
<dbReference type="EMBL" id="JBBWRZ010000010">
    <property type="protein sequence ID" value="KAK8227415.1"/>
    <property type="molecule type" value="Genomic_DNA"/>
</dbReference>
<reference evidence="2 3" key="1">
    <citation type="submission" date="2024-04" db="EMBL/GenBank/DDBJ databases">
        <title>Phyllosticta paracitricarpa is synonymous to the EU quarantine fungus P. citricarpa based on phylogenomic analyses.</title>
        <authorList>
            <consortium name="Lawrence Berkeley National Laboratory"/>
            <person name="Van Ingen-Buijs V.A."/>
            <person name="Van Westerhoven A.C."/>
            <person name="Haridas S."/>
            <person name="Skiadas P."/>
            <person name="Martin F."/>
            <person name="Groenewald J.Z."/>
            <person name="Crous P.W."/>
            <person name="Seidl M.F."/>
        </authorList>
    </citation>
    <scope>NUCLEOTIDE SEQUENCE [LARGE SCALE GENOMIC DNA]</scope>
    <source>
        <strain evidence="2 3">CBS 123374</strain>
    </source>
</reference>
<proteinExistence type="predicted"/>
<dbReference type="Proteomes" id="UP001492380">
    <property type="component" value="Unassembled WGS sequence"/>
</dbReference>
<accession>A0ABR1YFU2</accession>
<evidence type="ECO:0000313" key="3">
    <source>
        <dbReference type="Proteomes" id="UP001492380"/>
    </source>
</evidence>
<feature type="region of interest" description="Disordered" evidence="1">
    <location>
        <begin position="222"/>
        <end position="243"/>
    </location>
</feature>
<keyword evidence="3" id="KW-1185">Reference proteome</keyword>